<dbReference type="KEGG" id="dpb:BABL1_gene_383"/>
<gene>
    <name evidence="2" type="ORF">BABL1_gene_383</name>
</gene>
<keyword evidence="1" id="KW-0732">Signal</keyword>
<dbReference type="HOGENOM" id="CLU_1270361_0_0_7"/>
<feature type="chain" id="PRO_5004744542" description="F-box domain-containing protein" evidence="1">
    <location>
        <begin position="23"/>
        <end position="217"/>
    </location>
</feature>
<proteinExistence type="predicted"/>
<evidence type="ECO:0000313" key="2">
    <source>
        <dbReference type="EMBL" id="CDK30632.1"/>
    </source>
</evidence>
<evidence type="ECO:0000313" key="3">
    <source>
        <dbReference type="Proteomes" id="UP000018769"/>
    </source>
</evidence>
<dbReference type="AlphaFoldDB" id="V6DGA4"/>
<evidence type="ECO:0000256" key="1">
    <source>
        <dbReference type="SAM" id="SignalP"/>
    </source>
</evidence>
<dbReference type="RefSeq" id="WP_023792074.1">
    <property type="nucleotide sequence ID" value="NC_023003.1"/>
</dbReference>
<reference evidence="2 3" key="1">
    <citation type="journal article" date="2015" name="Biol. Direct">
        <title>Babela massiliensis, a representative of a widespread bacterial phylum with unusual adaptations to parasitism in amoebae.</title>
        <authorList>
            <person name="Pagnier I."/>
            <person name="Yutin N."/>
            <person name="Croce O."/>
            <person name="Makarova K.S."/>
            <person name="Wolf Y.I."/>
            <person name="Benamar S."/>
            <person name="Raoult D."/>
            <person name="Koonin E.V."/>
            <person name="La Scola B."/>
        </authorList>
    </citation>
    <scope>NUCLEOTIDE SEQUENCE [LARGE SCALE GENOMIC DNA]</scope>
    <source>
        <strain evidence="3">BABL1</strain>
    </source>
</reference>
<name>V6DGA4_9BACT</name>
<evidence type="ECO:0008006" key="4">
    <source>
        <dbReference type="Google" id="ProtNLM"/>
    </source>
</evidence>
<dbReference type="eggNOG" id="COG0457">
    <property type="taxonomic scope" value="Bacteria"/>
</dbReference>
<feature type="signal peptide" evidence="1">
    <location>
        <begin position="1"/>
        <end position="22"/>
    </location>
</feature>
<dbReference type="EMBL" id="HG793133">
    <property type="protein sequence ID" value="CDK30632.1"/>
    <property type="molecule type" value="Genomic_DNA"/>
</dbReference>
<dbReference type="STRING" id="673862.BABL1_gene_383"/>
<organism evidence="2 3">
    <name type="scientific">Candidatus Babela massiliensis</name>
    <dbReference type="NCBI Taxonomy" id="673862"/>
    <lineage>
        <taxon>Bacteria</taxon>
        <taxon>Candidatus Babelota</taxon>
        <taxon>Candidatus Babeliae</taxon>
        <taxon>Candidatus Babeliales</taxon>
        <taxon>Candidatus Babeliaceae</taxon>
        <taxon>Candidatus Babela</taxon>
    </lineage>
</organism>
<accession>V6DGA4</accession>
<keyword evidence="3" id="KW-1185">Reference proteome</keyword>
<sequence length="217" mass="24708">MKSKLILVLTSILTMNLISMQAEESVHDFNSLPSEVKLLIFEYVAGRYDINQVNTAINTLSKVNKELRGLTLEDEKAYLINSIKNNFVKKATNVNVDFTKNKETLAFDVGGRHYEAKNNASTANAIYQHNQEVARVIESLNEAELNQLIQNVVCKLHGKSDEELADFAMSLVQSYEYAEDEDNDIMKDKIRRVAAAIFNLFSTKRGIIYSRKNFFEL</sequence>
<protein>
    <recommendedName>
        <fullName evidence="4">F-box domain-containing protein</fullName>
    </recommendedName>
</protein>
<dbReference type="Proteomes" id="UP000018769">
    <property type="component" value="Chromosome I"/>
</dbReference>